<dbReference type="CDD" id="cd00038">
    <property type="entry name" value="CAP_ED"/>
    <property type="match status" value="1"/>
</dbReference>
<dbReference type="InterPro" id="IPR000595">
    <property type="entry name" value="cNMP-bd_dom"/>
</dbReference>
<dbReference type="EMBL" id="BJXC01000025">
    <property type="protein sequence ID" value="GEM53181.1"/>
    <property type="molecule type" value="Genomic_DNA"/>
</dbReference>
<gene>
    <name evidence="2" type="ORF">EB1_29710</name>
</gene>
<organism evidence="2 3">
    <name type="scientific">Empedobacter brevis NBRC 14943 = ATCC 43319</name>
    <dbReference type="NCBI Taxonomy" id="1218108"/>
    <lineage>
        <taxon>Bacteria</taxon>
        <taxon>Pseudomonadati</taxon>
        <taxon>Bacteroidota</taxon>
        <taxon>Flavobacteriia</taxon>
        <taxon>Flavobacteriales</taxon>
        <taxon>Weeksellaceae</taxon>
        <taxon>Empedobacter</taxon>
    </lineage>
</organism>
<dbReference type="AlphaFoldDB" id="A0A511NLU0"/>
<dbReference type="Gene3D" id="2.60.120.10">
    <property type="entry name" value="Jelly Rolls"/>
    <property type="match status" value="1"/>
</dbReference>
<dbReference type="Proteomes" id="UP000321245">
    <property type="component" value="Unassembled WGS sequence"/>
</dbReference>
<dbReference type="PROSITE" id="PS50042">
    <property type="entry name" value="CNMP_BINDING_3"/>
    <property type="match status" value="1"/>
</dbReference>
<dbReference type="InterPro" id="IPR018490">
    <property type="entry name" value="cNMP-bd_dom_sf"/>
</dbReference>
<evidence type="ECO:0000259" key="1">
    <source>
        <dbReference type="PROSITE" id="PS50042"/>
    </source>
</evidence>
<evidence type="ECO:0000313" key="2">
    <source>
        <dbReference type="EMBL" id="GEM53181.1"/>
    </source>
</evidence>
<evidence type="ECO:0000313" key="3">
    <source>
        <dbReference type="Proteomes" id="UP000321245"/>
    </source>
</evidence>
<dbReference type="OrthoDB" id="758145at2"/>
<keyword evidence="3" id="KW-1185">Reference proteome</keyword>
<feature type="domain" description="Cyclic nucleotide-binding" evidence="1">
    <location>
        <begin position="8"/>
        <end position="112"/>
    </location>
</feature>
<dbReference type="STRING" id="1218108.GCA_000382425_02625"/>
<proteinExistence type="predicted"/>
<dbReference type="RefSeq" id="WP_019976100.1">
    <property type="nucleotide sequence ID" value="NZ_BJXC01000025.1"/>
</dbReference>
<comment type="caution">
    <text evidence="2">The sequence shown here is derived from an EMBL/GenBank/DDBJ whole genome shotgun (WGS) entry which is preliminary data.</text>
</comment>
<dbReference type="Pfam" id="PF00027">
    <property type="entry name" value="cNMP_binding"/>
    <property type="match status" value="1"/>
</dbReference>
<sequence length="188" mass="22228">MIKNYFKSFNIFTENELNDLIQHFVPKRLTKSDFFVKEGEQCKEIAFVLSGIFRSYYTTENGVENTFCFRFPHHLLAPYSAFITGNASMETIQAISDVNLLVIPKKKIDELVNENPKWTKVLKLIAEQEYLELEKRFFQLQKDTATERYISLLKDNPNYIQEIPLHYLASYLGVTQRHLSRIRKERSF</sequence>
<dbReference type="InterPro" id="IPR014710">
    <property type="entry name" value="RmlC-like_jellyroll"/>
</dbReference>
<reference evidence="2 3" key="1">
    <citation type="submission" date="2019-07" db="EMBL/GenBank/DDBJ databases">
        <title>Whole genome shotgun sequence of Empedobacter brevis NBRC 14943.</title>
        <authorList>
            <person name="Hosoyama A."/>
            <person name="Uohara A."/>
            <person name="Ohji S."/>
            <person name="Ichikawa N."/>
        </authorList>
    </citation>
    <scope>NUCLEOTIDE SEQUENCE [LARGE SCALE GENOMIC DNA]</scope>
    <source>
        <strain evidence="2 3">NBRC 14943</strain>
    </source>
</reference>
<protein>
    <submittedName>
        <fullName evidence="2">cAMP-binding protein</fullName>
    </submittedName>
</protein>
<accession>A0A511NLU0</accession>
<name>A0A511NLU0_9FLAO</name>
<dbReference type="GeneID" id="84650732"/>
<dbReference type="SUPFAM" id="SSF51206">
    <property type="entry name" value="cAMP-binding domain-like"/>
    <property type="match status" value="1"/>
</dbReference>